<proteinExistence type="predicted"/>
<gene>
    <name evidence="3" type="ORF">Enr13x_23390</name>
</gene>
<dbReference type="AlphaFoldDB" id="A0A518HNT8"/>
<feature type="region of interest" description="Disordered" evidence="2">
    <location>
        <begin position="177"/>
        <end position="216"/>
    </location>
</feature>
<dbReference type="Proteomes" id="UP000319004">
    <property type="component" value="Chromosome"/>
</dbReference>
<sequence length="216" mass="25106">MPNASLLNRIVILATTYALVTLFCGCGSEVAKPSSEPAEAVERLSSEKEELEAEYRKRQLHLLDVRLQLHTAREDFEQRADAAELLITEYLSKTMPLMSVEDEKIERLTDLKYRRATMAKLMQARDMRDELAIARVKAEMTAYSQNTAAKVHRSLDRDWVEALLRFRCEIMYLRQNHARRSGDPSESKRMGAEVDHMREELRERFGPSRGERRARY</sequence>
<keyword evidence="1" id="KW-0175">Coiled coil</keyword>
<dbReference type="EMBL" id="CP037423">
    <property type="protein sequence ID" value="QDV42491.1"/>
    <property type="molecule type" value="Genomic_DNA"/>
</dbReference>
<keyword evidence="4" id="KW-1185">Reference proteome</keyword>
<feature type="coiled-coil region" evidence="1">
    <location>
        <begin position="41"/>
        <end position="93"/>
    </location>
</feature>
<protein>
    <submittedName>
        <fullName evidence="3">Uncharacterized protein</fullName>
    </submittedName>
</protein>
<evidence type="ECO:0000256" key="1">
    <source>
        <dbReference type="SAM" id="Coils"/>
    </source>
</evidence>
<evidence type="ECO:0000313" key="3">
    <source>
        <dbReference type="EMBL" id="QDV42491.1"/>
    </source>
</evidence>
<dbReference type="RefSeq" id="WP_145386113.1">
    <property type="nucleotide sequence ID" value="NZ_CP037423.1"/>
</dbReference>
<dbReference type="KEGG" id="snep:Enr13x_23390"/>
<evidence type="ECO:0000256" key="2">
    <source>
        <dbReference type="SAM" id="MobiDB-lite"/>
    </source>
</evidence>
<name>A0A518HNT8_9BACT</name>
<reference evidence="3 4" key="1">
    <citation type="submission" date="2019-03" db="EMBL/GenBank/DDBJ databases">
        <title>Deep-cultivation of Planctomycetes and their phenomic and genomic characterization uncovers novel biology.</title>
        <authorList>
            <person name="Wiegand S."/>
            <person name="Jogler M."/>
            <person name="Boedeker C."/>
            <person name="Pinto D."/>
            <person name="Vollmers J."/>
            <person name="Rivas-Marin E."/>
            <person name="Kohn T."/>
            <person name="Peeters S.H."/>
            <person name="Heuer A."/>
            <person name="Rast P."/>
            <person name="Oberbeckmann S."/>
            <person name="Bunk B."/>
            <person name="Jeske O."/>
            <person name="Meyerdierks A."/>
            <person name="Storesund J.E."/>
            <person name="Kallscheuer N."/>
            <person name="Luecker S."/>
            <person name="Lage O.M."/>
            <person name="Pohl T."/>
            <person name="Merkel B.J."/>
            <person name="Hornburger P."/>
            <person name="Mueller R.-W."/>
            <person name="Bruemmer F."/>
            <person name="Labrenz M."/>
            <person name="Spormann A.M."/>
            <person name="Op den Camp H."/>
            <person name="Overmann J."/>
            <person name="Amann R."/>
            <person name="Jetten M.S.M."/>
            <person name="Mascher T."/>
            <person name="Medema M.H."/>
            <person name="Devos D.P."/>
            <person name="Kaster A.-K."/>
            <person name="Ovreas L."/>
            <person name="Rohde M."/>
            <person name="Galperin M.Y."/>
            <person name="Jogler C."/>
        </authorList>
    </citation>
    <scope>NUCLEOTIDE SEQUENCE [LARGE SCALE GENOMIC DNA]</scope>
    <source>
        <strain evidence="3 4">Enr13</strain>
    </source>
</reference>
<organism evidence="3 4">
    <name type="scientific">Stieleria neptunia</name>
    <dbReference type="NCBI Taxonomy" id="2527979"/>
    <lineage>
        <taxon>Bacteria</taxon>
        <taxon>Pseudomonadati</taxon>
        <taxon>Planctomycetota</taxon>
        <taxon>Planctomycetia</taxon>
        <taxon>Pirellulales</taxon>
        <taxon>Pirellulaceae</taxon>
        <taxon>Stieleria</taxon>
    </lineage>
</organism>
<feature type="compositionally biased region" description="Basic and acidic residues" evidence="2">
    <location>
        <begin position="180"/>
        <end position="216"/>
    </location>
</feature>
<accession>A0A518HNT8</accession>
<evidence type="ECO:0000313" key="4">
    <source>
        <dbReference type="Proteomes" id="UP000319004"/>
    </source>
</evidence>